<name>A0A0A0HKI3_9RHOB</name>
<dbReference type="GO" id="GO:0046872">
    <property type="term" value="F:metal ion binding"/>
    <property type="evidence" value="ECO:0007669"/>
    <property type="project" value="UniProtKB-KW"/>
</dbReference>
<dbReference type="Proteomes" id="UP000030021">
    <property type="component" value="Unassembled WGS sequence"/>
</dbReference>
<dbReference type="HOGENOM" id="CLU_1150926_0_0_5"/>
<evidence type="ECO:0000313" key="7">
    <source>
        <dbReference type="Proteomes" id="UP000030021"/>
    </source>
</evidence>
<dbReference type="PATRIC" id="fig|1288298.3.peg.2460"/>
<evidence type="ECO:0000313" key="6">
    <source>
        <dbReference type="EMBL" id="KGM87710.1"/>
    </source>
</evidence>
<dbReference type="PROSITE" id="PS51007">
    <property type="entry name" value="CYTC"/>
    <property type="match status" value="1"/>
</dbReference>
<feature type="domain" description="Cytochrome c" evidence="5">
    <location>
        <begin position="150"/>
        <end position="248"/>
    </location>
</feature>
<gene>
    <name evidence="6" type="ORF">rosmuc_02447</name>
</gene>
<dbReference type="GO" id="GO:0009055">
    <property type="term" value="F:electron transfer activity"/>
    <property type="evidence" value="ECO:0007669"/>
    <property type="project" value="InterPro"/>
</dbReference>
<evidence type="ECO:0000259" key="5">
    <source>
        <dbReference type="PROSITE" id="PS51007"/>
    </source>
</evidence>
<sequence>MRLLMTLCDRLSRTAMLWLAVVLLLLPGMGRADDKRFRLSAPEALVQSGLLQYIVPRFALKVGVRVEVVDEGTEAEITLGQHEGRAVFEGAGAVWRMGVSGTHPGAARFADWLTSEIGQRTVTSYEVAGVAPFRLPQVVEEAEATVVFEGDPAVGKRVSLLQCGRCHVVAPENRMGAIGSTPSFAVLRTFADWDARFQSFFALKPHPAFTQVAGVTQPFAHHLPSPISPIEVTLDELEAIIAYVAGLAPADLGAPIQVQ</sequence>
<protein>
    <recommendedName>
        <fullName evidence="5">Cytochrome c domain-containing protein</fullName>
    </recommendedName>
</protein>
<dbReference type="InterPro" id="IPR009056">
    <property type="entry name" value="Cyt_c-like_dom"/>
</dbReference>
<comment type="caution">
    <text evidence="6">The sequence shown here is derived from an EMBL/GenBank/DDBJ whole genome shotgun (WGS) entry which is preliminary data.</text>
</comment>
<dbReference type="AlphaFoldDB" id="A0A0A0HKI3"/>
<proteinExistence type="predicted"/>
<evidence type="ECO:0000256" key="2">
    <source>
        <dbReference type="ARBA" id="ARBA00022723"/>
    </source>
</evidence>
<dbReference type="STRING" id="215743.ROSMUCSMR3_03134"/>
<keyword evidence="1 4" id="KW-0349">Heme</keyword>
<dbReference type="SUPFAM" id="SSF46626">
    <property type="entry name" value="Cytochrome c"/>
    <property type="match status" value="1"/>
</dbReference>
<keyword evidence="3 4" id="KW-0408">Iron</keyword>
<keyword evidence="2 4" id="KW-0479">Metal-binding</keyword>
<dbReference type="EMBL" id="AONH01000013">
    <property type="protein sequence ID" value="KGM87710.1"/>
    <property type="molecule type" value="Genomic_DNA"/>
</dbReference>
<reference evidence="6 7" key="1">
    <citation type="submission" date="2013-01" db="EMBL/GenBank/DDBJ databases">
        <authorList>
            <person name="Fiebig A."/>
            <person name="Goeker M."/>
            <person name="Klenk H.-P.P."/>
        </authorList>
    </citation>
    <scope>NUCLEOTIDE SEQUENCE [LARGE SCALE GENOMIC DNA]</scope>
    <source>
        <strain evidence="6 7">DSM 17069</strain>
    </source>
</reference>
<evidence type="ECO:0000256" key="3">
    <source>
        <dbReference type="ARBA" id="ARBA00023004"/>
    </source>
</evidence>
<dbReference type="GO" id="GO:0020037">
    <property type="term" value="F:heme binding"/>
    <property type="evidence" value="ECO:0007669"/>
    <property type="project" value="InterPro"/>
</dbReference>
<evidence type="ECO:0000256" key="4">
    <source>
        <dbReference type="PROSITE-ProRule" id="PRU00433"/>
    </source>
</evidence>
<evidence type="ECO:0000256" key="1">
    <source>
        <dbReference type="ARBA" id="ARBA00022617"/>
    </source>
</evidence>
<dbReference type="InterPro" id="IPR036909">
    <property type="entry name" value="Cyt_c-like_dom_sf"/>
</dbReference>
<organism evidence="6 7">
    <name type="scientific">Roseovarius mucosus DSM 17069</name>
    <dbReference type="NCBI Taxonomy" id="1288298"/>
    <lineage>
        <taxon>Bacteria</taxon>
        <taxon>Pseudomonadati</taxon>
        <taxon>Pseudomonadota</taxon>
        <taxon>Alphaproteobacteria</taxon>
        <taxon>Rhodobacterales</taxon>
        <taxon>Roseobacteraceae</taxon>
        <taxon>Roseovarius</taxon>
    </lineage>
</organism>
<accession>A0A0A0HKI3</accession>
<dbReference type="eggNOG" id="COG2010">
    <property type="taxonomic scope" value="Bacteria"/>
</dbReference>